<gene>
    <name evidence="2" type="ORF">PsYK624_015610</name>
</gene>
<keyword evidence="1" id="KW-0812">Transmembrane</keyword>
<dbReference type="OrthoDB" id="3357408at2759"/>
<feature type="transmembrane region" description="Helical" evidence="1">
    <location>
        <begin position="47"/>
        <end position="64"/>
    </location>
</feature>
<keyword evidence="1" id="KW-0472">Membrane</keyword>
<dbReference type="Proteomes" id="UP000703269">
    <property type="component" value="Unassembled WGS sequence"/>
</dbReference>
<organism evidence="2 3">
    <name type="scientific">Phanerochaete sordida</name>
    <dbReference type="NCBI Taxonomy" id="48140"/>
    <lineage>
        <taxon>Eukaryota</taxon>
        <taxon>Fungi</taxon>
        <taxon>Dikarya</taxon>
        <taxon>Basidiomycota</taxon>
        <taxon>Agaricomycotina</taxon>
        <taxon>Agaricomycetes</taxon>
        <taxon>Polyporales</taxon>
        <taxon>Phanerochaetaceae</taxon>
        <taxon>Phanerochaete</taxon>
    </lineage>
</organism>
<name>A0A9P3L991_9APHY</name>
<keyword evidence="3" id="KW-1185">Reference proteome</keyword>
<feature type="transmembrane region" description="Helical" evidence="1">
    <location>
        <begin position="120"/>
        <end position="145"/>
    </location>
</feature>
<accession>A0A9P3L991</accession>
<reference evidence="2 3" key="1">
    <citation type="submission" date="2021-08" db="EMBL/GenBank/DDBJ databases">
        <title>Draft Genome Sequence of Phanerochaete sordida strain YK-624.</title>
        <authorList>
            <person name="Mori T."/>
            <person name="Dohra H."/>
            <person name="Suzuki T."/>
            <person name="Kawagishi H."/>
            <person name="Hirai H."/>
        </authorList>
    </citation>
    <scope>NUCLEOTIDE SEQUENCE [LARGE SCALE GENOMIC DNA]</scope>
    <source>
        <strain evidence="2 3">YK-624</strain>
    </source>
</reference>
<feature type="transmembrane region" description="Helical" evidence="1">
    <location>
        <begin position="88"/>
        <end position="108"/>
    </location>
</feature>
<feature type="transmembrane region" description="Helical" evidence="1">
    <location>
        <begin position="232"/>
        <end position="257"/>
    </location>
</feature>
<keyword evidence="1" id="KW-1133">Transmembrane helix</keyword>
<sequence length="341" mass="37582">MAVGLDTLDLIGFVCEAFLYGAYSLFFIASVSLILSMSRSRSFSKVIIILHCLLFAACTLHFALDFNRFLIYTTAHDVADFGGIDNHILIAGCVVSIADFIGNLILVYRCWIIWDRNPWVVVIPFLTSTAALICSSTATYLVWGLTGHLSWSDNASMAPAALLPLGKAIFILPLCTNMLVTGKILLRLWWVSRAVGTASAARRAMHVVIESGLLYFLVQLIFVIVYCMKNEAAMFMIAVVVQTYGIASTLIIIHIGFGLSSEQDKGVTVTSPMSFSSGSDARRRGPILPVTGSIIELDGQCSFNVYDTYGRKTGMTGRRENFPWTVPDEYPRDMVIDIRRG</sequence>
<proteinExistence type="predicted"/>
<evidence type="ECO:0000313" key="3">
    <source>
        <dbReference type="Proteomes" id="UP000703269"/>
    </source>
</evidence>
<comment type="caution">
    <text evidence="2">The sequence shown here is derived from an EMBL/GenBank/DDBJ whole genome shotgun (WGS) entry which is preliminary data.</text>
</comment>
<feature type="transmembrane region" description="Helical" evidence="1">
    <location>
        <begin position="165"/>
        <end position="186"/>
    </location>
</feature>
<evidence type="ECO:0000313" key="2">
    <source>
        <dbReference type="EMBL" id="GJE85482.1"/>
    </source>
</evidence>
<evidence type="ECO:0000256" key="1">
    <source>
        <dbReference type="SAM" id="Phobius"/>
    </source>
</evidence>
<dbReference type="EMBL" id="BPQB01000002">
    <property type="protein sequence ID" value="GJE85482.1"/>
    <property type="molecule type" value="Genomic_DNA"/>
</dbReference>
<feature type="transmembrane region" description="Helical" evidence="1">
    <location>
        <begin position="17"/>
        <end position="35"/>
    </location>
</feature>
<feature type="transmembrane region" description="Helical" evidence="1">
    <location>
        <begin position="207"/>
        <end position="226"/>
    </location>
</feature>
<protein>
    <submittedName>
        <fullName evidence="2">Uncharacterized protein</fullName>
    </submittedName>
</protein>
<dbReference type="AlphaFoldDB" id="A0A9P3L991"/>